<evidence type="ECO:0000313" key="2">
    <source>
        <dbReference type="Proteomes" id="UP001596289"/>
    </source>
</evidence>
<dbReference type="RefSeq" id="WP_164509560.1">
    <property type="nucleotide sequence ID" value="NZ_JBHSSL010000100.1"/>
</dbReference>
<sequence>MEKQKQPELPFQRLSDQAISRNLTTFMKQFSKEQQTREQEAKNQKSA</sequence>
<proteinExistence type="predicted"/>
<evidence type="ECO:0008006" key="3">
    <source>
        <dbReference type="Google" id="ProtNLM"/>
    </source>
</evidence>
<comment type="caution">
    <text evidence="1">The sequence shown here is derived from an EMBL/GenBank/DDBJ whole genome shotgun (WGS) entry which is preliminary data.</text>
</comment>
<keyword evidence="2" id="KW-1185">Reference proteome</keyword>
<gene>
    <name evidence="1" type="ORF">ACFQGP_11760</name>
</gene>
<accession>A0ABW1RF39</accession>
<name>A0ABW1RF39_9LACO</name>
<protein>
    <recommendedName>
        <fullName evidence="3">YfhD family protein</fullName>
    </recommendedName>
</protein>
<dbReference type="Proteomes" id="UP001596289">
    <property type="component" value="Unassembled WGS sequence"/>
</dbReference>
<evidence type="ECO:0000313" key="1">
    <source>
        <dbReference type="EMBL" id="MFC6171226.1"/>
    </source>
</evidence>
<organism evidence="1 2">
    <name type="scientific">Loigolactobacillus jiayinensis</name>
    <dbReference type="NCBI Taxonomy" id="2486016"/>
    <lineage>
        <taxon>Bacteria</taxon>
        <taxon>Bacillati</taxon>
        <taxon>Bacillota</taxon>
        <taxon>Bacilli</taxon>
        <taxon>Lactobacillales</taxon>
        <taxon>Lactobacillaceae</taxon>
        <taxon>Loigolactobacillus</taxon>
    </lineage>
</organism>
<reference evidence="2" key="1">
    <citation type="journal article" date="2019" name="Int. J. Syst. Evol. Microbiol.">
        <title>The Global Catalogue of Microorganisms (GCM) 10K type strain sequencing project: providing services to taxonomists for standard genome sequencing and annotation.</title>
        <authorList>
            <consortium name="The Broad Institute Genomics Platform"/>
            <consortium name="The Broad Institute Genome Sequencing Center for Infectious Disease"/>
            <person name="Wu L."/>
            <person name="Ma J."/>
        </authorList>
    </citation>
    <scope>NUCLEOTIDE SEQUENCE [LARGE SCALE GENOMIC DNA]</scope>
    <source>
        <strain evidence="2">CCM 8904</strain>
    </source>
</reference>
<dbReference type="EMBL" id="JBHSSL010000100">
    <property type="protein sequence ID" value="MFC6171226.1"/>
    <property type="molecule type" value="Genomic_DNA"/>
</dbReference>